<dbReference type="PANTHER" id="PTHR33445">
    <property type="entry name" value="ATP SYNTHASE SUBUNIT B', CHLOROPLASTIC"/>
    <property type="match status" value="1"/>
</dbReference>
<evidence type="ECO:0000313" key="16">
    <source>
        <dbReference type="EMBL" id="MBC8595598.1"/>
    </source>
</evidence>
<evidence type="ECO:0000256" key="5">
    <source>
        <dbReference type="ARBA" id="ARBA00022692"/>
    </source>
</evidence>
<dbReference type="CDD" id="cd06503">
    <property type="entry name" value="ATP-synt_Fo_b"/>
    <property type="match status" value="1"/>
</dbReference>
<keyword evidence="17" id="KW-1185">Reference proteome</keyword>
<name>A0A926F7C8_9FIRM</name>
<organism evidence="16 17">
    <name type="scientific">Qingrenia yutianensis</name>
    <dbReference type="NCBI Taxonomy" id="2763676"/>
    <lineage>
        <taxon>Bacteria</taxon>
        <taxon>Bacillati</taxon>
        <taxon>Bacillota</taxon>
        <taxon>Clostridia</taxon>
        <taxon>Eubacteriales</taxon>
        <taxon>Oscillospiraceae</taxon>
        <taxon>Qingrenia</taxon>
    </lineage>
</organism>
<dbReference type="Proteomes" id="UP000647416">
    <property type="component" value="Unassembled WGS sequence"/>
</dbReference>
<comment type="function">
    <text evidence="11 13">F(1)F(0) ATP synthase produces ATP from ADP in the presence of a proton or sodium gradient. F-type ATPases consist of two structural domains, F(1) containing the extramembraneous catalytic core and F(0) containing the membrane proton channel, linked together by a central stalk and a peripheral stalk. During catalysis, ATP synthesis in the catalytic domain of F(1) is coupled via a rotary mechanism of the central stalk subunits to proton translocation.</text>
</comment>
<comment type="subcellular location">
    <subcellularLocation>
        <location evidence="13">Cell membrane</location>
        <topology evidence="13">Single-pass membrane protein</topology>
    </subcellularLocation>
    <subcellularLocation>
        <location evidence="12">Endomembrane system</location>
        <topology evidence="12">Single-pass membrane protein</topology>
    </subcellularLocation>
</comment>
<evidence type="ECO:0000256" key="3">
    <source>
        <dbReference type="ARBA" id="ARBA00022475"/>
    </source>
</evidence>
<dbReference type="HAMAP" id="MF_01398">
    <property type="entry name" value="ATP_synth_b_bprime"/>
    <property type="match status" value="1"/>
</dbReference>
<comment type="function">
    <text evidence="13">Component of the F(0) channel, it forms part of the peripheral stalk, linking F(1) to F(0).</text>
</comment>
<keyword evidence="3 13" id="KW-1003">Cell membrane</keyword>
<dbReference type="Gene3D" id="1.20.5.620">
    <property type="entry name" value="F1F0 ATP synthase subunit B, membrane domain"/>
    <property type="match status" value="1"/>
</dbReference>
<dbReference type="GO" id="GO:0012505">
    <property type="term" value="C:endomembrane system"/>
    <property type="evidence" value="ECO:0007669"/>
    <property type="project" value="UniProtKB-SubCell"/>
</dbReference>
<evidence type="ECO:0000256" key="13">
    <source>
        <dbReference type="HAMAP-Rule" id="MF_01398"/>
    </source>
</evidence>
<feature type="transmembrane region" description="Helical" evidence="13">
    <location>
        <begin position="6"/>
        <end position="28"/>
    </location>
</feature>
<keyword evidence="8 13" id="KW-0406">Ion transport</keyword>
<dbReference type="GO" id="GO:0005886">
    <property type="term" value="C:plasma membrane"/>
    <property type="evidence" value="ECO:0007669"/>
    <property type="project" value="UniProtKB-SubCell"/>
</dbReference>
<dbReference type="RefSeq" id="WP_262431262.1">
    <property type="nucleotide sequence ID" value="NZ_JACRTE010000001.1"/>
</dbReference>
<dbReference type="GO" id="GO:0046933">
    <property type="term" value="F:proton-transporting ATP synthase activity, rotational mechanism"/>
    <property type="evidence" value="ECO:0007669"/>
    <property type="project" value="UniProtKB-UniRule"/>
</dbReference>
<protein>
    <recommendedName>
        <fullName evidence="13">ATP synthase subunit b</fullName>
    </recommendedName>
    <alternativeName>
        <fullName evidence="13">ATP synthase F(0) sector subunit b</fullName>
    </alternativeName>
    <alternativeName>
        <fullName evidence="13">ATPase subunit I</fullName>
    </alternativeName>
    <alternativeName>
        <fullName evidence="13">F-type ATPase subunit b</fullName>
        <shortName evidence="13">F-ATPase subunit b</shortName>
    </alternativeName>
</protein>
<comment type="caution">
    <text evidence="16">The sequence shown here is derived from an EMBL/GenBank/DDBJ whole genome shotgun (WGS) entry which is preliminary data.</text>
</comment>
<dbReference type="Pfam" id="PF00430">
    <property type="entry name" value="ATP-synt_B"/>
    <property type="match status" value="1"/>
</dbReference>
<evidence type="ECO:0000256" key="7">
    <source>
        <dbReference type="ARBA" id="ARBA00022989"/>
    </source>
</evidence>
<evidence type="ECO:0000256" key="9">
    <source>
        <dbReference type="ARBA" id="ARBA00023136"/>
    </source>
</evidence>
<keyword evidence="2 13" id="KW-0813">Transport</keyword>
<proteinExistence type="inferred from homology"/>
<evidence type="ECO:0000256" key="2">
    <source>
        <dbReference type="ARBA" id="ARBA00022448"/>
    </source>
</evidence>
<evidence type="ECO:0000256" key="14">
    <source>
        <dbReference type="RuleBase" id="RU003848"/>
    </source>
</evidence>
<dbReference type="GO" id="GO:0046961">
    <property type="term" value="F:proton-transporting ATPase activity, rotational mechanism"/>
    <property type="evidence" value="ECO:0007669"/>
    <property type="project" value="TreeGrafter"/>
</dbReference>
<evidence type="ECO:0000256" key="15">
    <source>
        <dbReference type="SAM" id="Coils"/>
    </source>
</evidence>
<dbReference type="InterPro" id="IPR005864">
    <property type="entry name" value="ATP_synth_F0_bsu_bac"/>
</dbReference>
<evidence type="ECO:0000256" key="8">
    <source>
        <dbReference type="ARBA" id="ARBA00023065"/>
    </source>
</evidence>
<dbReference type="EMBL" id="JACRTE010000001">
    <property type="protein sequence ID" value="MBC8595598.1"/>
    <property type="molecule type" value="Genomic_DNA"/>
</dbReference>
<keyword evidence="10 13" id="KW-0066">ATP synthesis</keyword>
<feature type="coiled-coil region" evidence="15">
    <location>
        <begin position="48"/>
        <end position="123"/>
    </location>
</feature>
<dbReference type="InterPro" id="IPR028987">
    <property type="entry name" value="ATP_synth_B-like_membr_sf"/>
</dbReference>
<comment type="similarity">
    <text evidence="1 13 14">Belongs to the ATPase B chain family.</text>
</comment>
<comment type="subunit">
    <text evidence="13">F-type ATPases have 2 components, F(1) - the catalytic core - and F(0) - the membrane proton channel. F(1) has five subunits: alpha(3), beta(3), gamma(1), delta(1), epsilon(1). F(0) has three main subunits: a(1), b(2) and c(10-14). The alpha and beta chains form an alternating ring which encloses part of the gamma chain. F(1) is attached to F(0) by a central stalk formed by the gamma and epsilon chains, while a peripheral stalk is formed by the delta and b chains.</text>
</comment>
<keyword evidence="5 13" id="KW-0812">Transmembrane</keyword>
<accession>A0A926F7C8</accession>
<evidence type="ECO:0000256" key="1">
    <source>
        <dbReference type="ARBA" id="ARBA00005513"/>
    </source>
</evidence>
<sequence length="166" mass="19036">MEKYLAFVTIDVWTLIFTWANLLILFLLMKKFFFKPIKNILKQREDEINSLYEKANSSSTEAEKLKEEYENRLKDAKKEASEIVGSAVKNAEARGNAIVDDAKKEARGILDRAEREIEQEKTAAVNEIKGDISNLAVNIAQKVIEKDLKKEDHEKMIDDIISKMGE</sequence>
<dbReference type="InterPro" id="IPR002146">
    <property type="entry name" value="ATP_synth_b/b'su_bac/chlpt"/>
</dbReference>
<dbReference type="SUPFAM" id="SSF81573">
    <property type="entry name" value="F1F0 ATP synthase subunit B, membrane domain"/>
    <property type="match status" value="1"/>
</dbReference>
<keyword evidence="6 13" id="KW-0375">Hydrogen ion transport</keyword>
<keyword evidence="7 13" id="KW-1133">Transmembrane helix</keyword>
<evidence type="ECO:0000256" key="11">
    <source>
        <dbReference type="ARBA" id="ARBA00025198"/>
    </source>
</evidence>
<keyword evidence="9 13" id="KW-0472">Membrane</keyword>
<dbReference type="PANTHER" id="PTHR33445:SF1">
    <property type="entry name" value="ATP SYNTHASE SUBUNIT B"/>
    <property type="match status" value="1"/>
</dbReference>
<evidence type="ECO:0000256" key="10">
    <source>
        <dbReference type="ARBA" id="ARBA00023310"/>
    </source>
</evidence>
<dbReference type="GO" id="GO:0045259">
    <property type="term" value="C:proton-transporting ATP synthase complex"/>
    <property type="evidence" value="ECO:0007669"/>
    <property type="project" value="UniProtKB-KW"/>
</dbReference>
<evidence type="ECO:0000256" key="12">
    <source>
        <dbReference type="ARBA" id="ARBA00037847"/>
    </source>
</evidence>
<gene>
    <name evidence="13 16" type="primary">atpF</name>
    <name evidence="16" type="ORF">H8706_01770</name>
</gene>
<dbReference type="InterPro" id="IPR050059">
    <property type="entry name" value="ATP_synthase_B_chain"/>
</dbReference>
<evidence type="ECO:0000256" key="6">
    <source>
        <dbReference type="ARBA" id="ARBA00022781"/>
    </source>
</evidence>
<keyword evidence="4 13" id="KW-0138">CF(0)</keyword>
<evidence type="ECO:0000256" key="4">
    <source>
        <dbReference type="ARBA" id="ARBA00022547"/>
    </source>
</evidence>
<keyword evidence="15" id="KW-0175">Coiled coil</keyword>
<evidence type="ECO:0000313" key="17">
    <source>
        <dbReference type="Proteomes" id="UP000647416"/>
    </source>
</evidence>
<dbReference type="NCBIfam" id="TIGR01144">
    <property type="entry name" value="ATP_synt_b"/>
    <property type="match status" value="1"/>
</dbReference>
<reference evidence="16" key="1">
    <citation type="submission" date="2020-08" db="EMBL/GenBank/DDBJ databases">
        <title>Genome public.</title>
        <authorList>
            <person name="Liu C."/>
            <person name="Sun Q."/>
        </authorList>
    </citation>
    <scope>NUCLEOTIDE SEQUENCE</scope>
    <source>
        <strain evidence="16">NSJ-50</strain>
    </source>
</reference>
<dbReference type="AlphaFoldDB" id="A0A926F7C8"/>